<comment type="caution">
    <text evidence="4">The sequence shown here is derived from an EMBL/GenBank/DDBJ whole genome shotgun (WGS) entry which is preliminary data.</text>
</comment>
<organism evidence="4 5">
    <name type="scientific">Gaetbulibacter aquiaggeris</name>
    <dbReference type="NCBI Taxonomy" id="1735373"/>
    <lineage>
        <taxon>Bacteria</taxon>
        <taxon>Pseudomonadati</taxon>
        <taxon>Bacteroidota</taxon>
        <taxon>Flavobacteriia</taxon>
        <taxon>Flavobacteriales</taxon>
        <taxon>Flavobacteriaceae</taxon>
        <taxon>Gaetbulibacter</taxon>
    </lineage>
</organism>
<dbReference type="Gene3D" id="3.40.50.2300">
    <property type="match status" value="1"/>
</dbReference>
<reference evidence="4 5" key="1">
    <citation type="submission" date="2024-02" db="EMBL/GenBank/DDBJ databases">
        <title>A Gaetbulibacter species isolated from tidal flats and genomic insights of their niches.</title>
        <authorList>
            <person name="Ye Y."/>
        </authorList>
    </citation>
    <scope>NUCLEOTIDE SEQUENCE [LARGE SCALE GENOMIC DNA]</scope>
    <source>
        <strain evidence="4 5">KEM-8</strain>
    </source>
</reference>
<feature type="domain" description="Response regulatory" evidence="2">
    <location>
        <begin position="12"/>
        <end position="125"/>
    </location>
</feature>
<evidence type="ECO:0000313" key="4">
    <source>
        <dbReference type="EMBL" id="MFH6768706.1"/>
    </source>
</evidence>
<dbReference type="RefSeq" id="WP_395437956.1">
    <property type="nucleotide sequence ID" value="NZ_JBAWKC010000002.1"/>
</dbReference>
<evidence type="ECO:0000313" key="5">
    <source>
        <dbReference type="Proteomes" id="UP001610104"/>
    </source>
</evidence>
<dbReference type="InterPro" id="IPR007492">
    <property type="entry name" value="LytTR_DNA-bd_dom"/>
</dbReference>
<dbReference type="InterPro" id="IPR011006">
    <property type="entry name" value="CheY-like_superfamily"/>
</dbReference>
<evidence type="ECO:0000256" key="1">
    <source>
        <dbReference type="PROSITE-ProRule" id="PRU00169"/>
    </source>
</evidence>
<sequence length="256" mass="29805">MNSFSQSIKNIKCLIIDDDPFIQDLLQDKLSICFPEIQILGIASSGKEGVESIRSLQPDLVFLDVEMSDMTGFEMLGQLESINFKTIFITSYNHYAIKAIRFNALDYLLKPFDLEELKEAIKRYKKYSNHKSDIDNIPMALSNLRSEDIPDQILTLKTQQGMLQLKLKHIIYVEGDGNYSIIHLNKERKELVSKTLSDLEDLLENKGFFRCHKSYLVNKYHIITKPKQFSLTLTNNLTLPISRRRKEQFKNWFNSK</sequence>
<protein>
    <submittedName>
        <fullName evidence="4">LytTR family DNA-binding domain-containing protein</fullName>
    </submittedName>
</protein>
<keyword evidence="5" id="KW-1185">Reference proteome</keyword>
<dbReference type="Gene3D" id="2.40.50.1020">
    <property type="entry name" value="LytTr DNA-binding domain"/>
    <property type="match status" value="1"/>
</dbReference>
<dbReference type="SUPFAM" id="SSF52172">
    <property type="entry name" value="CheY-like"/>
    <property type="match status" value="1"/>
</dbReference>
<keyword evidence="1" id="KW-0597">Phosphoprotein</keyword>
<dbReference type="GO" id="GO:0003677">
    <property type="term" value="F:DNA binding"/>
    <property type="evidence" value="ECO:0007669"/>
    <property type="project" value="UniProtKB-KW"/>
</dbReference>
<keyword evidence="4" id="KW-0238">DNA-binding</keyword>
<evidence type="ECO:0000259" key="3">
    <source>
        <dbReference type="PROSITE" id="PS50930"/>
    </source>
</evidence>
<dbReference type="InterPro" id="IPR046947">
    <property type="entry name" value="LytR-like"/>
</dbReference>
<dbReference type="PROSITE" id="PS50930">
    <property type="entry name" value="HTH_LYTTR"/>
    <property type="match status" value="1"/>
</dbReference>
<dbReference type="Pfam" id="PF00072">
    <property type="entry name" value="Response_reg"/>
    <property type="match status" value="1"/>
</dbReference>
<feature type="domain" description="HTH LytTR-type" evidence="3">
    <location>
        <begin position="154"/>
        <end position="255"/>
    </location>
</feature>
<name>A0ABW7MPH0_9FLAO</name>
<dbReference type="SMART" id="SM00448">
    <property type="entry name" value="REC"/>
    <property type="match status" value="1"/>
</dbReference>
<gene>
    <name evidence="4" type="ORF">V8G56_08165</name>
</gene>
<feature type="modified residue" description="4-aspartylphosphate" evidence="1">
    <location>
        <position position="64"/>
    </location>
</feature>
<dbReference type="PANTHER" id="PTHR37299:SF1">
    <property type="entry name" value="STAGE 0 SPORULATION PROTEIN A HOMOLOG"/>
    <property type="match status" value="1"/>
</dbReference>
<evidence type="ECO:0000259" key="2">
    <source>
        <dbReference type="PROSITE" id="PS50110"/>
    </source>
</evidence>
<dbReference type="PROSITE" id="PS50110">
    <property type="entry name" value="RESPONSE_REGULATORY"/>
    <property type="match status" value="1"/>
</dbReference>
<dbReference type="InterPro" id="IPR001789">
    <property type="entry name" value="Sig_transdc_resp-reg_receiver"/>
</dbReference>
<dbReference type="PANTHER" id="PTHR37299">
    <property type="entry name" value="TRANSCRIPTIONAL REGULATOR-RELATED"/>
    <property type="match status" value="1"/>
</dbReference>
<proteinExistence type="predicted"/>
<dbReference type="EMBL" id="JBAWKC010000002">
    <property type="protein sequence ID" value="MFH6768706.1"/>
    <property type="molecule type" value="Genomic_DNA"/>
</dbReference>
<dbReference type="SMART" id="SM00850">
    <property type="entry name" value="LytTR"/>
    <property type="match status" value="1"/>
</dbReference>
<accession>A0ABW7MPH0</accession>
<dbReference type="Pfam" id="PF04397">
    <property type="entry name" value="LytTR"/>
    <property type="match status" value="1"/>
</dbReference>
<dbReference type="Proteomes" id="UP001610104">
    <property type="component" value="Unassembled WGS sequence"/>
</dbReference>